<dbReference type="OrthoDB" id="8118055at2759"/>
<evidence type="ECO:0000313" key="2">
    <source>
        <dbReference type="Proteomes" id="UP000708208"/>
    </source>
</evidence>
<dbReference type="GO" id="GO:0000139">
    <property type="term" value="C:Golgi membrane"/>
    <property type="evidence" value="ECO:0007669"/>
    <property type="project" value="TreeGrafter"/>
</dbReference>
<accession>A0A8J2L606</accession>
<proteinExistence type="predicted"/>
<protein>
    <recommendedName>
        <fullName evidence="3">Alpha-1,2-Mannosidase</fullName>
    </recommendedName>
</protein>
<organism evidence="1 2">
    <name type="scientific">Allacma fusca</name>
    <dbReference type="NCBI Taxonomy" id="39272"/>
    <lineage>
        <taxon>Eukaryota</taxon>
        <taxon>Metazoa</taxon>
        <taxon>Ecdysozoa</taxon>
        <taxon>Arthropoda</taxon>
        <taxon>Hexapoda</taxon>
        <taxon>Collembola</taxon>
        <taxon>Symphypleona</taxon>
        <taxon>Sminthuridae</taxon>
        <taxon>Allacma</taxon>
    </lineage>
</organism>
<dbReference type="EMBL" id="CAJVCH010541574">
    <property type="protein sequence ID" value="CAG7826911.1"/>
    <property type="molecule type" value="Genomic_DNA"/>
</dbReference>
<reference evidence="1" key="1">
    <citation type="submission" date="2021-06" db="EMBL/GenBank/DDBJ databases">
        <authorList>
            <person name="Hodson N. C."/>
            <person name="Mongue J. A."/>
            <person name="Jaron S. K."/>
        </authorList>
    </citation>
    <scope>NUCLEOTIDE SEQUENCE</scope>
</reference>
<name>A0A8J2L606_9HEXA</name>
<dbReference type="PANTHER" id="PTHR11742:SF6">
    <property type="entry name" value="MANNOSYL-OLIGOSACCHARIDE ALPHA-1,2-MANNOSIDASE IA-RELATED"/>
    <property type="match status" value="1"/>
</dbReference>
<evidence type="ECO:0000313" key="1">
    <source>
        <dbReference type="EMBL" id="CAG7826911.1"/>
    </source>
</evidence>
<feature type="non-terminal residue" evidence="1">
    <location>
        <position position="1"/>
    </location>
</feature>
<sequence>VLAEFGTLHLEFLYLSEVSGDPIFREKALKIRQVLKNVTKPNGLYWNFMNPETGRFTTDSVSIGAYGDSFYEYLLKAWIQLGDREARDLYDEAMNGFVNNDLVRVSRQSHLLYIAEENGGAVQDRVGHLACFAGK</sequence>
<dbReference type="InterPro" id="IPR001382">
    <property type="entry name" value="Glyco_hydro_47"/>
</dbReference>
<dbReference type="GO" id="GO:0005509">
    <property type="term" value="F:calcium ion binding"/>
    <property type="evidence" value="ECO:0007669"/>
    <property type="project" value="InterPro"/>
</dbReference>
<dbReference type="InterPro" id="IPR050749">
    <property type="entry name" value="Glycosyl_Hydrolase_47"/>
</dbReference>
<dbReference type="AlphaFoldDB" id="A0A8J2L606"/>
<comment type="caution">
    <text evidence="1">The sequence shown here is derived from an EMBL/GenBank/DDBJ whole genome shotgun (WGS) entry which is preliminary data.</text>
</comment>
<dbReference type="GO" id="GO:0004571">
    <property type="term" value="F:mannosyl-oligosaccharide 1,2-alpha-mannosidase activity"/>
    <property type="evidence" value="ECO:0007669"/>
    <property type="project" value="InterPro"/>
</dbReference>
<dbReference type="Pfam" id="PF01532">
    <property type="entry name" value="Glyco_hydro_47"/>
    <property type="match status" value="1"/>
</dbReference>
<keyword evidence="2" id="KW-1185">Reference proteome</keyword>
<dbReference type="GO" id="GO:0005783">
    <property type="term" value="C:endoplasmic reticulum"/>
    <property type="evidence" value="ECO:0007669"/>
    <property type="project" value="TreeGrafter"/>
</dbReference>
<dbReference type="PANTHER" id="PTHR11742">
    <property type="entry name" value="MANNOSYL-OLIGOSACCHARIDE ALPHA-1,2-MANNOSIDASE-RELATED"/>
    <property type="match status" value="1"/>
</dbReference>
<dbReference type="Proteomes" id="UP000708208">
    <property type="component" value="Unassembled WGS sequence"/>
</dbReference>
<gene>
    <name evidence="1" type="ORF">AFUS01_LOCUS36937</name>
</gene>
<evidence type="ECO:0008006" key="3">
    <source>
        <dbReference type="Google" id="ProtNLM"/>
    </source>
</evidence>